<evidence type="ECO:0000313" key="2">
    <source>
        <dbReference type="Proteomes" id="UP000887574"/>
    </source>
</evidence>
<dbReference type="WBParaSite" id="jg2121">
    <property type="protein sequence ID" value="jg2121"/>
    <property type="gene ID" value="jg2121"/>
</dbReference>
<feature type="compositionally biased region" description="Basic residues" evidence="1">
    <location>
        <begin position="63"/>
        <end position="72"/>
    </location>
</feature>
<keyword evidence="2" id="KW-1185">Reference proteome</keyword>
<reference evidence="3" key="1">
    <citation type="submission" date="2022-11" db="UniProtKB">
        <authorList>
            <consortium name="WormBaseParasite"/>
        </authorList>
    </citation>
    <scope>IDENTIFICATION</scope>
</reference>
<proteinExistence type="predicted"/>
<accession>A0A915DL44</accession>
<sequence length="72" mass="7690">MSKQQQQQPAKHPFLTIRTRLMTQRGRKEGMTNPLTTTAPPSLLVAHTTHGSAPTTTTGLPGKGKRKAAANG</sequence>
<evidence type="ECO:0000313" key="3">
    <source>
        <dbReference type="WBParaSite" id="jg2121"/>
    </source>
</evidence>
<evidence type="ECO:0000256" key="1">
    <source>
        <dbReference type="SAM" id="MobiDB-lite"/>
    </source>
</evidence>
<dbReference type="Proteomes" id="UP000887574">
    <property type="component" value="Unplaced"/>
</dbReference>
<organism evidence="2 3">
    <name type="scientific">Ditylenchus dipsaci</name>
    <dbReference type="NCBI Taxonomy" id="166011"/>
    <lineage>
        <taxon>Eukaryota</taxon>
        <taxon>Metazoa</taxon>
        <taxon>Ecdysozoa</taxon>
        <taxon>Nematoda</taxon>
        <taxon>Chromadorea</taxon>
        <taxon>Rhabditida</taxon>
        <taxon>Tylenchina</taxon>
        <taxon>Tylenchomorpha</taxon>
        <taxon>Sphaerularioidea</taxon>
        <taxon>Anguinidae</taxon>
        <taxon>Anguininae</taxon>
        <taxon>Ditylenchus</taxon>
    </lineage>
</organism>
<feature type="region of interest" description="Disordered" evidence="1">
    <location>
        <begin position="1"/>
        <end position="72"/>
    </location>
</feature>
<name>A0A915DL44_9BILA</name>
<dbReference type="AlphaFoldDB" id="A0A915DL44"/>
<feature type="compositionally biased region" description="Low complexity" evidence="1">
    <location>
        <begin position="46"/>
        <end position="58"/>
    </location>
</feature>
<protein>
    <submittedName>
        <fullName evidence="3">Uncharacterized protein</fullName>
    </submittedName>
</protein>